<comment type="caution">
    <text evidence="1">The sequence shown here is derived from an EMBL/GenBank/DDBJ whole genome shotgun (WGS) entry which is preliminary data.</text>
</comment>
<sequence length="262" mass="29302">MFGDGKNLKDENTTLGIVLKDNNTPISYTKTNKLITALYMVTDIIDKEEPLRNKLRTLGANIISDIYSSSARALPKISEIMSFLDVAETVNLISEMNANILRKEFFELKQSIEDSIQLPQPSYSEVNLSDLFKTDFTLPSERITSTRLGVQKGSTLLKAIKSMSNRGPVSSVPPWRDRSESIKKTKKPSANFEVLKGHRREEIIAIIKVNPDGATITDIKNNAKGHLASCGDKTLQRELTGMVKDGVLKKEGEKRWSRYLIA</sequence>
<evidence type="ECO:0000313" key="1">
    <source>
        <dbReference type="EMBL" id="PIR68550.1"/>
    </source>
</evidence>
<name>A0A2H0TBZ9_9BACT</name>
<dbReference type="AlphaFoldDB" id="A0A2H0TBZ9"/>
<proteinExistence type="predicted"/>
<accession>A0A2H0TBZ9</accession>
<dbReference type="EMBL" id="PFCQ01000003">
    <property type="protein sequence ID" value="PIR68550.1"/>
    <property type="molecule type" value="Genomic_DNA"/>
</dbReference>
<gene>
    <name evidence="1" type="ORF">COU49_00715</name>
</gene>
<organism evidence="1 2">
    <name type="scientific">Candidatus Nomurabacteria bacterium CG10_big_fil_rev_8_21_14_0_10_35_16</name>
    <dbReference type="NCBI Taxonomy" id="1974731"/>
    <lineage>
        <taxon>Bacteria</taxon>
        <taxon>Candidatus Nomuraibacteriota</taxon>
    </lineage>
</organism>
<evidence type="ECO:0000313" key="2">
    <source>
        <dbReference type="Proteomes" id="UP000230094"/>
    </source>
</evidence>
<protein>
    <submittedName>
        <fullName evidence="1">Uncharacterized protein</fullName>
    </submittedName>
</protein>
<dbReference type="Proteomes" id="UP000230094">
    <property type="component" value="Unassembled WGS sequence"/>
</dbReference>
<reference evidence="2" key="1">
    <citation type="submission" date="2017-09" db="EMBL/GenBank/DDBJ databases">
        <title>Depth-based differentiation of microbial function through sediment-hosted aquifers and enrichment of novel symbionts in the deep terrestrial subsurface.</title>
        <authorList>
            <person name="Probst A.J."/>
            <person name="Ladd B."/>
            <person name="Jarett J.K."/>
            <person name="Geller-Mcgrath D.E."/>
            <person name="Sieber C.M.K."/>
            <person name="Emerson J.B."/>
            <person name="Anantharaman K."/>
            <person name="Thomas B.C."/>
            <person name="Malmstrom R."/>
            <person name="Stieglmeier M."/>
            <person name="Klingl A."/>
            <person name="Woyke T."/>
            <person name="Ryan C.M."/>
            <person name="Banfield J.F."/>
        </authorList>
    </citation>
    <scope>NUCLEOTIDE SEQUENCE [LARGE SCALE GENOMIC DNA]</scope>
</reference>